<dbReference type="SMART" id="SM00185">
    <property type="entry name" value="ARM"/>
    <property type="match status" value="9"/>
</dbReference>
<evidence type="ECO:0000256" key="7">
    <source>
        <dbReference type="SAM" id="Phobius"/>
    </source>
</evidence>
<dbReference type="UniPathway" id="UPA00143"/>
<dbReference type="GO" id="GO:0061630">
    <property type="term" value="F:ubiquitin protein ligase activity"/>
    <property type="evidence" value="ECO:0007669"/>
    <property type="project" value="UniProtKB-EC"/>
</dbReference>
<evidence type="ECO:0000259" key="8">
    <source>
        <dbReference type="PROSITE" id="PS51698"/>
    </source>
</evidence>
<feature type="domain" description="U-box" evidence="8">
    <location>
        <begin position="305"/>
        <end position="379"/>
    </location>
</feature>
<evidence type="ECO:0000313" key="9">
    <source>
        <dbReference type="EMBL" id="MBW85658.1"/>
    </source>
</evidence>
<dbReference type="InterPro" id="IPR013083">
    <property type="entry name" value="Znf_RING/FYVE/PHD"/>
</dbReference>
<evidence type="ECO:0000256" key="1">
    <source>
        <dbReference type="ARBA" id="ARBA00000900"/>
    </source>
</evidence>
<evidence type="ECO:0000256" key="5">
    <source>
        <dbReference type="ARBA" id="ARBA00022737"/>
    </source>
</evidence>
<feature type="coiled-coil region" evidence="6">
    <location>
        <begin position="107"/>
        <end position="134"/>
    </location>
</feature>
<evidence type="ECO:0000256" key="3">
    <source>
        <dbReference type="ARBA" id="ARBA00012483"/>
    </source>
</evidence>
<evidence type="ECO:0000256" key="2">
    <source>
        <dbReference type="ARBA" id="ARBA00004906"/>
    </source>
</evidence>
<dbReference type="Pfam" id="PF04564">
    <property type="entry name" value="U-box"/>
    <property type="match status" value="1"/>
</dbReference>
<dbReference type="SMART" id="SM00504">
    <property type="entry name" value="Ubox"/>
    <property type="match status" value="1"/>
</dbReference>
<dbReference type="Gene3D" id="3.30.40.10">
    <property type="entry name" value="Zinc/RING finger domain, C3HC4 (zinc finger)"/>
    <property type="match status" value="1"/>
</dbReference>
<dbReference type="SUPFAM" id="SSF57850">
    <property type="entry name" value="RING/U-box"/>
    <property type="match status" value="1"/>
</dbReference>
<comment type="pathway">
    <text evidence="2">Protein modification; protein ubiquitination.</text>
</comment>
<dbReference type="EMBL" id="GGEC01005175">
    <property type="protein sequence ID" value="MBW85658.1"/>
    <property type="molecule type" value="Transcribed_RNA"/>
</dbReference>
<dbReference type="GO" id="GO:0007166">
    <property type="term" value="P:cell surface receptor signaling pathway"/>
    <property type="evidence" value="ECO:0007669"/>
    <property type="project" value="InterPro"/>
</dbReference>
<dbReference type="InterPro" id="IPR003613">
    <property type="entry name" value="Ubox_domain"/>
</dbReference>
<keyword evidence="7" id="KW-1133">Transmembrane helix</keyword>
<organism evidence="9">
    <name type="scientific">Rhizophora mucronata</name>
    <name type="common">Asiatic mangrove</name>
    <dbReference type="NCBI Taxonomy" id="61149"/>
    <lineage>
        <taxon>Eukaryota</taxon>
        <taxon>Viridiplantae</taxon>
        <taxon>Streptophyta</taxon>
        <taxon>Embryophyta</taxon>
        <taxon>Tracheophyta</taxon>
        <taxon>Spermatophyta</taxon>
        <taxon>Magnoliopsida</taxon>
        <taxon>eudicotyledons</taxon>
        <taxon>Gunneridae</taxon>
        <taxon>Pentapetalae</taxon>
        <taxon>rosids</taxon>
        <taxon>fabids</taxon>
        <taxon>Malpighiales</taxon>
        <taxon>Rhizophoraceae</taxon>
        <taxon>Rhizophora</taxon>
    </lineage>
</organism>
<evidence type="ECO:0000256" key="4">
    <source>
        <dbReference type="ARBA" id="ARBA00022679"/>
    </source>
</evidence>
<reference evidence="9" key="1">
    <citation type="submission" date="2018-02" db="EMBL/GenBank/DDBJ databases">
        <title>Rhizophora mucronata_Transcriptome.</title>
        <authorList>
            <person name="Meera S.P."/>
            <person name="Sreeshan A."/>
            <person name="Augustine A."/>
        </authorList>
    </citation>
    <scope>NUCLEOTIDE SEQUENCE</scope>
    <source>
        <tissue evidence="9">Leaf</tissue>
    </source>
</reference>
<proteinExistence type="predicted"/>
<dbReference type="Gene3D" id="1.20.930.20">
    <property type="entry name" value="Adaptor protein Cbl, N-terminal domain"/>
    <property type="match status" value="1"/>
</dbReference>
<sequence>MHVTIVRRVEQAVFLRVSKLGVFLVVSASLFLLFLDDSKPITKDYSMVLELVPVGTILAVLTSQVLKTAQAAKDVLVAKDSFRVLSQHLFDIEPVLKELQFKKLNDSQAARLALETLEADVKRASNLVTKYKNRARFYLLLNCRHIVSEVEQVTRDIGKSLAALSLANTEVLAGISDQVNRIQNEMQRVEFEASCSHLQIVEKLQQGLQDQKLDQAFANDMLKQIARAVGVPVEPSEISKELESFRREKEEAADRKERAEVFFLEQVIELLSRADAARDYEEIKKQYLQKVAAIERFDSREEYIAPLTSFLCRINGTVMIDPVSLCTGTTCERAAIEDWFDRGETTDPETGEILEDIALRSNLPLRQSIEEWRELNYCLRIRACNGKLLSHVDSSVEEALSQMQDMMRENSINKDWISIGGLTDIVIEILGRSLNKDVKRKVLVTLKDIVEGNARNKEKMVECGGWDHIIPCLACDPNISKPAVELLFELLQDHPGWNVSVCRRLSQECSAIPSLVTLLSGSVRELAVYAENILEQLFEVDEENISIAAKSGWYKPLIERLVRGPDSSRISMVRALGNLELVDSDLKLLGEEGIISPLLEMVSSGNVTSKELSLSALAKLSGCSANKKIIADAGGLPHVLKLVSSPHMCTIILVKCCEILEKLSDDNDGIKFFVDEYGTQLGLEPIITSLLALQSRSVRKPALSAILGICKFDTELVKTAVVSANSVFPVLPLLDDSDSDIREIAVQLLFLFSDHEAQEIVEYLLRPKRLEALVGFLENDKKNGVQMAAAGLLANLPKSEVMLTKKLIESDGLQALINILRTGTMDAKENALCALFRFTDPTNPKLQRSVVELGAYPLLVDSLTTGSVMTKARAAAVLGDLSKSTPKLLAKPKSTGCWCFQPKLPPKCPAHGGICSVETTFCLIEGNALPALVKVLQEKVEATAHEAIPTLSTLVQEGCPNKGANVLHEADAIEPMLDILSQGTDSLKEEALGLLEKIFLSREMVARYGERSRLRLIDLTGRHIHEDRHLRRKAARVMQLLERYSKSSSSSLLPGFFN</sequence>
<protein>
    <recommendedName>
        <fullName evidence="3">RING-type E3 ubiquitin transferase</fullName>
        <ecNumber evidence="3">2.3.2.27</ecNumber>
    </recommendedName>
</protein>
<keyword evidence="6" id="KW-0175">Coiled coil</keyword>
<dbReference type="InterPro" id="IPR036537">
    <property type="entry name" value="Adaptor_Cbl_N_dom_sf"/>
</dbReference>
<name>A0A2P2IWT8_RHIMU</name>
<keyword evidence="7" id="KW-0472">Membrane</keyword>
<dbReference type="SUPFAM" id="SSF48371">
    <property type="entry name" value="ARM repeat"/>
    <property type="match status" value="2"/>
</dbReference>
<dbReference type="AlphaFoldDB" id="A0A2P2IWT8"/>
<keyword evidence="5" id="KW-0677">Repeat</keyword>
<dbReference type="InterPro" id="IPR000225">
    <property type="entry name" value="Armadillo"/>
</dbReference>
<evidence type="ECO:0000256" key="6">
    <source>
        <dbReference type="SAM" id="Coils"/>
    </source>
</evidence>
<dbReference type="PROSITE" id="PS51698">
    <property type="entry name" value="U_BOX"/>
    <property type="match status" value="1"/>
</dbReference>
<keyword evidence="4" id="KW-0808">Transferase</keyword>
<dbReference type="EC" id="2.3.2.27" evidence="3"/>
<accession>A0A2P2IWT8</accession>
<dbReference type="InterPro" id="IPR011989">
    <property type="entry name" value="ARM-like"/>
</dbReference>
<dbReference type="Gene3D" id="1.25.10.10">
    <property type="entry name" value="Leucine-rich Repeat Variant"/>
    <property type="match status" value="3"/>
</dbReference>
<dbReference type="GO" id="GO:0016567">
    <property type="term" value="P:protein ubiquitination"/>
    <property type="evidence" value="ECO:0007669"/>
    <property type="project" value="UniProtKB-UniPathway"/>
</dbReference>
<dbReference type="InterPro" id="IPR016024">
    <property type="entry name" value="ARM-type_fold"/>
</dbReference>
<keyword evidence="7" id="KW-0812">Transmembrane</keyword>
<dbReference type="PANTHER" id="PTHR45958:SF15">
    <property type="entry name" value="RING-TYPE E3 UBIQUITIN TRANSFERASE"/>
    <property type="match status" value="1"/>
</dbReference>
<dbReference type="InterPro" id="IPR052608">
    <property type="entry name" value="U-box_domain_protein"/>
</dbReference>
<comment type="catalytic activity">
    <reaction evidence="1">
        <text>S-ubiquitinyl-[E2 ubiquitin-conjugating enzyme]-L-cysteine + [acceptor protein]-L-lysine = [E2 ubiquitin-conjugating enzyme]-L-cysteine + N(6)-ubiquitinyl-[acceptor protein]-L-lysine.</text>
        <dbReference type="EC" id="2.3.2.27"/>
    </reaction>
</comment>
<dbReference type="PANTHER" id="PTHR45958">
    <property type="entry name" value="RING-TYPE E3 UBIQUITIN TRANSFERASE"/>
    <property type="match status" value="1"/>
</dbReference>
<feature type="transmembrane region" description="Helical" evidence="7">
    <location>
        <begin position="12"/>
        <end position="35"/>
    </location>
</feature>